<evidence type="ECO:0000256" key="3">
    <source>
        <dbReference type="ARBA" id="ARBA00022679"/>
    </source>
</evidence>
<organism evidence="5 6">
    <name type="scientific">Candidatus Gottesmanbacteria bacterium GW2011_GWA1_43_11</name>
    <dbReference type="NCBI Taxonomy" id="1618436"/>
    <lineage>
        <taxon>Bacteria</taxon>
        <taxon>Candidatus Gottesmaniibacteriota</taxon>
    </lineage>
</organism>
<keyword evidence="2" id="KW-0328">Glycosyltransferase</keyword>
<sequence length="265" mass="30288">MSTPLVSVIMPVYNSESFVKKSVSSVLNQTYRKFELIIVNDASTDKSLAIVKSFQDPRVKIINNVKQVGVAAALNRGLHFAKGRLIARMDADDIALRNRFSVQVKFLRKYPDVVLIGTWVTIINEQGRKIKIKKLPEDSQKIKSHILRYNPFIHSTIMLRKSVLDSVGSYSERYNGAEDYDLFLKVVSTYKTANINKPLLQYRISKSAVTFKQLKKVELQSLQVRINALLNYGYSFKQVIYLIKPILAYIVPARLKQLIIYAAQK</sequence>
<dbReference type="EMBL" id="LCFB01000001">
    <property type="protein sequence ID" value="KKS86339.1"/>
    <property type="molecule type" value="Genomic_DNA"/>
</dbReference>
<accession>A0A0G1CLF9</accession>
<dbReference type="PANTHER" id="PTHR43685">
    <property type="entry name" value="GLYCOSYLTRANSFERASE"/>
    <property type="match status" value="1"/>
</dbReference>
<dbReference type="AlphaFoldDB" id="A0A0G1CLF9"/>
<dbReference type="InterPro" id="IPR001173">
    <property type="entry name" value="Glyco_trans_2-like"/>
</dbReference>
<dbReference type="Pfam" id="PF00535">
    <property type="entry name" value="Glycos_transf_2"/>
    <property type="match status" value="1"/>
</dbReference>
<dbReference type="SUPFAM" id="SSF53448">
    <property type="entry name" value="Nucleotide-diphospho-sugar transferases"/>
    <property type="match status" value="1"/>
</dbReference>
<dbReference type="GO" id="GO:0016757">
    <property type="term" value="F:glycosyltransferase activity"/>
    <property type="evidence" value="ECO:0007669"/>
    <property type="project" value="UniProtKB-KW"/>
</dbReference>
<dbReference type="PANTHER" id="PTHR43685:SF5">
    <property type="entry name" value="GLYCOSYLTRANSFERASE EPSE-RELATED"/>
    <property type="match status" value="1"/>
</dbReference>
<dbReference type="Proteomes" id="UP000034543">
    <property type="component" value="Unassembled WGS sequence"/>
</dbReference>
<gene>
    <name evidence="5" type="ORF">UV59_C0001G0062</name>
</gene>
<evidence type="ECO:0000256" key="2">
    <source>
        <dbReference type="ARBA" id="ARBA00022676"/>
    </source>
</evidence>
<evidence type="ECO:0000256" key="1">
    <source>
        <dbReference type="ARBA" id="ARBA00006739"/>
    </source>
</evidence>
<evidence type="ECO:0000259" key="4">
    <source>
        <dbReference type="Pfam" id="PF00535"/>
    </source>
</evidence>
<dbReference type="PATRIC" id="fig|1618436.3.peg.65"/>
<feature type="domain" description="Glycosyltransferase 2-like" evidence="4">
    <location>
        <begin position="7"/>
        <end position="164"/>
    </location>
</feature>
<keyword evidence="3 5" id="KW-0808">Transferase</keyword>
<dbReference type="InterPro" id="IPR050834">
    <property type="entry name" value="Glycosyltransf_2"/>
</dbReference>
<comment type="similarity">
    <text evidence="1">Belongs to the glycosyltransferase 2 family.</text>
</comment>
<evidence type="ECO:0000313" key="5">
    <source>
        <dbReference type="EMBL" id="KKS86339.1"/>
    </source>
</evidence>
<dbReference type="STRING" id="1618436.UV59_C0001G0062"/>
<dbReference type="Gene3D" id="3.90.550.10">
    <property type="entry name" value="Spore Coat Polysaccharide Biosynthesis Protein SpsA, Chain A"/>
    <property type="match status" value="1"/>
</dbReference>
<dbReference type="InterPro" id="IPR029044">
    <property type="entry name" value="Nucleotide-diphossugar_trans"/>
</dbReference>
<protein>
    <submittedName>
        <fullName evidence="5">Glycosyltransferase</fullName>
    </submittedName>
</protein>
<comment type="caution">
    <text evidence="5">The sequence shown here is derived from an EMBL/GenBank/DDBJ whole genome shotgun (WGS) entry which is preliminary data.</text>
</comment>
<name>A0A0G1CLF9_9BACT</name>
<proteinExistence type="inferred from homology"/>
<reference evidence="5 6" key="1">
    <citation type="journal article" date="2015" name="Nature">
        <title>rRNA introns, odd ribosomes, and small enigmatic genomes across a large radiation of phyla.</title>
        <authorList>
            <person name="Brown C.T."/>
            <person name="Hug L.A."/>
            <person name="Thomas B.C."/>
            <person name="Sharon I."/>
            <person name="Castelle C.J."/>
            <person name="Singh A."/>
            <person name="Wilkins M.J."/>
            <person name="Williams K.H."/>
            <person name="Banfield J.F."/>
        </authorList>
    </citation>
    <scope>NUCLEOTIDE SEQUENCE [LARGE SCALE GENOMIC DNA]</scope>
</reference>
<evidence type="ECO:0000313" key="6">
    <source>
        <dbReference type="Proteomes" id="UP000034543"/>
    </source>
</evidence>